<dbReference type="Pfam" id="PF02358">
    <property type="entry name" value="Trehalose_PPase"/>
    <property type="match status" value="1"/>
</dbReference>
<dbReference type="NCBIfam" id="TIGR00685">
    <property type="entry name" value="T6PP"/>
    <property type="match status" value="1"/>
</dbReference>
<evidence type="ECO:0000256" key="2">
    <source>
        <dbReference type="ARBA" id="ARBA00005199"/>
    </source>
</evidence>
<dbReference type="Gene3D" id="3.30.70.1020">
    <property type="entry name" value="Trehalose-6-phosphate phosphatase related protein, domain 2"/>
    <property type="match status" value="1"/>
</dbReference>
<comment type="pathway">
    <text evidence="2 6">Glycan biosynthesis; trehalose biosynthesis.</text>
</comment>
<dbReference type="GO" id="GO:0004805">
    <property type="term" value="F:trehalose-phosphatase activity"/>
    <property type="evidence" value="ECO:0007669"/>
    <property type="project" value="UniProtKB-EC"/>
</dbReference>
<dbReference type="RefSeq" id="WP_071026613.1">
    <property type="nucleotide sequence ID" value="NZ_MLQM01000065.1"/>
</dbReference>
<dbReference type="InterPro" id="IPR006379">
    <property type="entry name" value="HAD-SF_hydro_IIB"/>
</dbReference>
<evidence type="ECO:0000256" key="1">
    <source>
        <dbReference type="ARBA" id="ARBA00000500"/>
    </source>
</evidence>
<dbReference type="GO" id="GO:0046872">
    <property type="term" value="F:metal ion binding"/>
    <property type="evidence" value="ECO:0007669"/>
    <property type="project" value="UniProtKB-KW"/>
</dbReference>
<dbReference type="SUPFAM" id="SSF56784">
    <property type="entry name" value="HAD-like"/>
    <property type="match status" value="2"/>
</dbReference>
<protein>
    <recommendedName>
        <fullName evidence="6">Trehalose 6-phosphate phosphatase</fullName>
        <ecNumber evidence="6">3.1.3.12</ecNumber>
    </recommendedName>
</protein>
<name>A0A1S1NIR6_9MYCO</name>
<proteinExistence type="inferred from homology"/>
<evidence type="ECO:0000256" key="3">
    <source>
        <dbReference type="ARBA" id="ARBA00008770"/>
    </source>
</evidence>
<dbReference type="EMBL" id="MLQM01000065">
    <property type="protein sequence ID" value="OHV03738.1"/>
    <property type="molecule type" value="Genomic_DNA"/>
</dbReference>
<evidence type="ECO:0000256" key="4">
    <source>
        <dbReference type="ARBA" id="ARBA00022801"/>
    </source>
</evidence>
<keyword evidence="6" id="KW-0479">Metal-binding</keyword>
<keyword evidence="4 6" id="KW-0378">Hydrolase</keyword>
<dbReference type="PANTHER" id="PTHR43768:SF3">
    <property type="entry name" value="TREHALOSE 6-PHOSPHATE PHOSPHATASE"/>
    <property type="match status" value="1"/>
</dbReference>
<dbReference type="CDD" id="cd01627">
    <property type="entry name" value="HAD_TPP"/>
    <property type="match status" value="1"/>
</dbReference>
<sequence length="415" mass="43710">MPVTIDPRRHDAVLFDLDAVVTGAPVSDSTVALVRQLRDVGVGAAVFSSHRASADVLAAVGLSDLFEVRVDGSTDAAVLAEAAQRVGARPGRCVVIAPAEDAITAARDGGFALVIGLDATGRHADALRGRGADVVVTELSEVVVRTGDQRMSVLPDATSALLDEAEGVQRPAVFFDFDGTLSDIVDDPDAARLTDGAGEALQRLAAHCPVAVLSGRDLADVRERIGVPGIWYAGSHGFELIGPDGAHHQNDAAAAAIPVLAEAADQLRTQLGDIAGVAVEHKRFAVAVHYRNAAREHVGAVAAAVRAAGRRYALRVTTGREVIELRPDIDWDKGKTLRWIIERVAAGPLVPMYLGDDITDEDAFDTIRADGIPIVVRHTDDGDRATAARYALDSPARVREFTARLADQLGARPGV</sequence>
<dbReference type="UniPathway" id="UPA00299"/>
<comment type="catalytic activity">
    <reaction evidence="1 6">
        <text>alpha,alpha-trehalose 6-phosphate + H2O = alpha,alpha-trehalose + phosphate</text>
        <dbReference type="Rhea" id="RHEA:23420"/>
        <dbReference type="ChEBI" id="CHEBI:15377"/>
        <dbReference type="ChEBI" id="CHEBI:16551"/>
        <dbReference type="ChEBI" id="CHEBI:43474"/>
        <dbReference type="ChEBI" id="CHEBI:58429"/>
        <dbReference type="EC" id="3.1.3.12"/>
    </reaction>
</comment>
<keyword evidence="6" id="KW-0460">Magnesium</keyword>
<comment type="cofactor">
    <cofactor evidence="6">
        <name>Mg(2+)</name>
        <dbReference type="ChEBI" id="CHEBI:18420"/>
    </cofactor>
</comment>
<evidence type="ECO:0000256" key="5">
    <source>
        <dbReference type="ARBA" id="ARBA00024179"/>
    </source>
</evidence>
<evidence type="ECO:0000313" key="7">
    <source>
        <dbReference type="EMBL" id="OHV03738.1"/>
    </source>
</evidence>
<dbReference type="InterPro" id="IPR003337">
    <property type="entry name" value="Trehalose_PPase"/>
</dbReference>
<organism evidence="7 8">
    <name type="scientific">Mycobacterium talmoniae</name>
    <dbReference type="NCBI Taxonomy" id="1858794"/>
    <lineage>
        <taxon>Bacteria</taxon>
        <taxon>Bacillati</taxon>
        <taxon>Actinomycetota</taxon>
        <taxon>Actinomycetes</taxon>
        <taxon>Mycobacteriales</taxon>
        <taxon>Mycobacteriaceae</taxon>
        <taxon>Mycobacterium</taxon>
    </lineage>
</organism>
<dbReference type="InterPro" id="IPR044651">
    <property type="entry name" value="OTSB-like"/>
</dbReference>
<dbReference type="AlphaFoldDB" id="A0A1S1NIR6"/>
<dbReference type="GO" id="GO:0005992">
    <property type="term" value="P:trehalose biosynthetic process"/>
    <property type="evidence" value="ECO:0007669"/>
    <property type="project" value="UniProtKB-UniPathway"/>
</dbReference>
<dbReference type="NCBIfam" id="TIGR01484">
    <property type="entry name" value="HAD-SF-IIB"/>
    <property type="match status" value="1"/>
</dbReference>
<gene>
    <name evidence="7" type="ORF">BKN37_13520</name>
</gene>
<dbReference type="PANTHER" id="PTHR43768">
    <property type="entry name" value="TREHALOSE 6-PHOSPHATE PHOSPHATASE"/>
    <property type="match status" value="1"/>
</dbReference>
<dbReference type="InterPro" id="IPR036412">
    <property type="entry name" value="HAD-like_sf"/>
</dbReference>
<evidence type="ECO:0000313" key="8">
    <source>
        <dbReference type="Proteomes" id="UP000179734"/>
    </source>
</evidence>
<comment type="caution">
    <text evidence="7">The sequence shown here is derived from an EMBL/GenBank/DDBJ whole genome shotgun (WGS) entry which is preliminary data.</text>
</comment>
<dbReference type="InterPro" id="IPR023214">
    <property type="entry name" value="HAD_sf"/>
</dbReference>
<comment type="function">
    <text evidence="5 6">Removes the phosphate from trehalose 6-phosphate to produce free trehalose.</text>
</comment>
<dbReference type="Proteomes" id="UP000179734">
    <property type="component" value="Unassembled WGS sequence"/>
</dbReference>
<evidence type="ECO:0000256" key="6">
    <source>
        <dbReference type="RuleBase" id="RU361117"/>
    </source>
</evidence>
<accession>A0A1S1NIR6</accession>
<keyword evidence="8" id="KW-1185">Reference proteome</keyword>
<reference evidence="7 8" key="1">
    <citation type="submission" date="2016-10" db="EMBL/GenBank/DDBJ databases">
        <title>Genome sequence of Mycobacterium talmonii.</title>
        <authorList>
            <person name="Greninger A.L."/>
            <person name="Elliott B."/>
            <person name="Vasireddy S."/>
            <person name="Vasireddy R."/>
        </authorList>
    </citation>
    <scope>NUCLEOTIDE SEQUENCE [LARGE SCALE GENOMIC DNA]</scope>
    <source>
        <strain evidence="8">NE-TNMC-100812</strain>
    </source>
</reference>
<dbReference type="FunFam" id="3.30.70.1020:FF:000007">
    <property type="entry name" value="Trehalose 6-phosphate phosphatase"/>
    <property type="match status" value="1"/>
</dbReference>
<dbReference type="EC" id="3.1.3.12" evidence="6"/>
<dbReference type="Gene3D" id="3.40.50.1000">
    <property type="entry name" value="HAD superfamily/HAD-like"/>
    <property type="match status" value="2"/>
</dbReference>
<comment type="similarity">
    <text evidence="3 6">Belongs to the trehalose phosphatase family.</text>
</comment>